<dbReference type="GO" id="GO:0006401">
    <property type="term" value="P:RNA catabolic process"/>
    <property type="evidence" value="ECO:0007669"/>
    <property type="project" value="InterPro"/>
</dbReference>
<dbReference type="KEGG" id="bpw:WESB_1193"/>
<dbReference type="InterPro" id="IPR009614">
    <property type="entry name" value="YoeB_toxin"/>
</dbReference>
<proteinExistence type="inferred from homology"/>
<evidence type="ECO:0000256" key="4">
    <source>
        <dbReference type="ARBA" id="ARBA00022759"/>
    </source>
</evidence>
<dbReference type="RefSeq" id="WP_014932994.1">
    <property type="nucleotide sequence ID" value="NC_018604.1"/>
</dbReference>
<sequence length="87" mass="10695">MKIVFNERAWQEYMFWVSNDKMIVKKINELIKDIIKDPYSGIGKPEKLKYDKKDLYSRRINLEHRLVYHIENNNLIITSCKYHYNKE</sequence>
<dbReference type="PANTHER" id="PTHR38039:SF1">
    <property type="entry name" value="TOXIN YOEB"/>
    <property type="match status" value="1"/>
</dbReference>
<dbReference type="Pfam" id="PF06769">
    <property type="entry name" value="YoeB_toxin"/>
    <property type="match status" value="1"/>
</dbReference>
<name>K0JKE8_BRAPL</name>
<dbReference type="Gene3D" id="3.30.2310.20">
    <property type="entry name" value="RelE-like"/>
    <property type="match status" value="1"/>
</dbReference>
<dbReference type="SUPFAM" id="SSF143011">
    <property type="entry name" value="RelE-like"/>
    <property type="match status" value="1"/>
</dbReference>
<dbReference type="GO" id="GO:0016787">
    <property type="term" value="F:hydrolase activity"/>
    <property type="evidence" value="ECO:0007669"/>
    <property type="project" value="UniProtKB-KW"/>
</dbReference>
<dbReference type="PANTHER" id="PTHR38039">
    <property type="entry name" value="TOXIN YOEB"/>
    <property type="match status" value="1"/>
</dbReference>
<evidence type="ECO:0000256" key="2">
    <source>
        <dbReference type="ARBA" id="ARBA00022649"/>
    </source>
</evidence>
<dbReference type="EMBL" id="HE793032">
    <property type="protein sequence ID" value="CCG56661.1"/>
    <property type="molecule type" value="Genomic_DNA"/>
</dbReference>
<dbReference type="Proteomes" id="UP000003759">
    <property type="component" value="Chromosome"/>
</dbReference>
<comment type="similarity">
    <text evidence="1">Belongs to the YoeB family.</text>
</comment>
<keyword evidence="2" id="KW-1277">Toxin-antitoxin system</keyword>
<keyword evidence="3" id="KW-0540">Nuclease</keyword>
<evidence type="ECO:0000256" key="6">
    <source>
        <dbReference type="ARBA" id="ARBA00030388"/>
    </source>
</evidence>
<keyword evidence="4" id="KW-0255">Endonuclease</keyword>
<reference evidence="7 8" key="1">
    <citation type="journal article" date="2012" name="BMC Genomics">
        <title>Comparative genomics of Brachyspira pilosicoli strains: genome rearrangements, reductions and correlation of genetic compliment with phenotypic diversity.</title>
        <authorList>
            <person name="Mappley L.J."/>
            <person name="Black M.L."/>
            <person name="Abuoun M."/>
            <person name="Darby A.C."/>
            <person name="Woodward M.J."/>
            <person name="Parkhill J."/>
            <person name="Turner A.K."/>
            <person name="Bellgard M.I."/>
            <person name="La T."/>
            <person name="Phillips N.D."/>
            <person name="La Ragione R.M."/>
            <person name="Hampson D.J."/>
        </authorList>
    </citation>
    <scope>NUCLEOTIDE SEQUENCE [LARGE SCALE GENOMIC DNA]</scope>
    <source>
        <strain evidence="7">WesB</strain>
    </source>
</reference>
<dbReference type="HOGENOM" id="CLU_169492_2_2_12"/>
<evidence type="ECO:0000313" key="7">
    <source>
        <dbReference type="EMBL" id="CCG56661.1"/>
    </source>
</evidence>
<dbReference type="PATRIC" id="fig|1161918.5.peg.497"/>
<evidence type="ECO:0000256" key="1">
    <source>
        <dbReference type="ARBA" id="ARBA00008172"/>
    </source>
</evidence>
<dbReference type="GO" id="GO:0004519">
    <property type="term" value="F:endonuclease activity"/>
    <property type="evidence" value="ECO:0007669"/>
    <property type="project" value="UniProtKB-KW"/>
</dbReference>
<organism evidence="7 8">
    <name type="scientific">Brachyspira pilosicoli WesB</name>
    <dbReference type="NCBI Taxonomy" id="1161918"/>
    <lineage>
        <taxon>Bacteria</taxon>
        <taxon>Pseudomonadati</taxon>
        <taxon>Spirochaetota</taxon>
        <taxon>Spirochaetia</taxon>
        <taxon>Brachyspirales</taxon>
        <taxon>Brachyspiraceae</taxon>
        <taxon>Brachyspira</taxon>
    </lineage>
</organism>
<dbReference type="InterPro" id="IPR035093">
    <property type="entry name" value="RelE/ParE_toxin_dom_sf"/>
</dbReference>
<evidence type="ECO:0000313" key="8">
    <source>
        <dbReference type="Proteomes" id="UP000003759"/>
    </source>
</evidence>
<protein>
    <recommendedName>
        <fullName evidence="6">Putative mRNA interferase YoeB</fullName>
    </recommendedName>
</protein>
<accession>K0JKE8</accession>
<evidence type="ECO:0000256" key="3">
    <source>
        <dbReference type="ARBA" id="ARBA00022722"/>
    </source>
</evidence>
<dbReference type="OrthoDB" id="9801102at2"/>
<evidence type="ECO:0000256" key="5">
    <source>
        <dbReference type="ARBA" id="ARBA00022801"/>
    </source>
</evidence>
<dbReference type="AlphaFoldDB" id="K0JKE8"/>
<gene>
    <name evidence="7" type="ORF">WESB_1193</name>
</gene>
<dbReference type="NCBIfam" id="TIGR02116">
    <property type="entry name" value="toxin_Txe_YoeB"/>
    <property type="match status" value="1"/>
</dbReference>
<keyword evidence="5" id="KW-0378">Hydrolase</keyword>
<dbReference type="GO" id="GO:0045892">
    <property type="term" value="P:negative regulation of DNA-templated transcription"/>
    <property type="evidence" value="ECO:0007669"/>
    <property type="project" value="TreeGrafter"/>
</dbReference>